<proteinExistence type="predicted"/>
<dbReference type="PROSITE" id="PS51257">
    <property type="entry name" value="PROKAR_LIPOPROTEIN"/>
    <property type="match status" value="1"/>
</dbReference>
<reference evidence="1 2" key="1">
    <citation type="submission" date="2020-05" db="EMBL/GenBank/DDBJ databases">
        <authorList>
            <person name="Whitworth D."/>
        </authorList>
    </citation>
    <scope>NUCLEOTIDE SEQUENCE [LARGE SCALE GENOMIC DNA]</scope>
    <source>
        <strain evidence="1 2">AB043B</strain>
    </source>
</reference>
<protein>
    <recommendedName>
        <fullName evidence="3">Lipoprotein</fullName>
    </recommendedName>
</protein>
<dbReference type="AlphaFoldDB" id="A0A3A8HBB8"/>
<sequence>MASSVLRVPWCFLLLALTGCEPSLVDGTDVSPRAEEKLGTRESDIRIANSLTTQELVVNAIAANHDANQTLAASSLESLFDPDVAVPSREVALMQNQLRDPFAQRFMAYLVSCALGDGETLEWLNPLQPSGSQRSEWAGSAGLCPWWRTEAPGDACLKRVTACLLARNNARGFRVELSMRGEIHEPELGIEEPFALDAWTKPIDQLPTASSPLSSSVPCGSQTFGAGRDCGWTMHSVGWCPAGQTIAVGAGGPPSCPSGTPLGSSSDARMMLRVCRGIAGCDSADARLVASSQGCSASSTSPLPSAATDPSVRFTCPSSGGYFTVMTAPWDSNAEGTANVGFTAGVQAPLSERAVYRIREGAFYGNLFGKGALRDDINVTVTLAEDKRSTYVVNRPPSPQTDPIFNDLYACYDPGWVSGLAYATYRVCALPGSHEDCAAKVTGPCWGNDTVATHRCDVQDGPLREGDGDFEKCLDTSNKLWTEPVTVYLNGACDLVDAQHRDLCKRKTEPAPPQDGSSIEGKR</sequence>
<comment type="caution">
    <text evidence="1">The sequence shown here is derived from an EMBL/GenBank/DDBJ whole genome shotgun (WGS) entry which is preliminary data.</text>
</comment>
<gene>
    <name evidence="1" type="ORF">HMI49_05475</name>
</gene>
<organism evidence="1 2">
    <name type="scientific">Corallococcus exercitus</name>
    <dbReference type="NCBI Taxonomy" id="2316736"/>
    <lineage>
        <taxon>Bacteria</taxon>
        <taxon>Pseudomonadati</taxon>
        <taxon>Myxococcota</taxon>
        <taxon>Myxococcia</taxon>
        <taxon>Myxococcales</taxon>
        <taxon>Cystobacterineae</taxon>
        <taxon>Myxococcaceae</taxon>
        <taxon>Corallococcus</taxon>
    </lineage>
</organism>
<keyword evidence="2" id="KW-1185">Reference proteome</keyword>
<evidence type="ECO:0008006" key="3">
    <source>
        <dbReference type="Google" id="ProtNLM"/>
    </source>
</evidence>
<dbReference type="OrthoDB" id="5482852at2"/>
<dbReference type="Proteomes" id="UP000563426">
    <property type="component" value="Unassembled WGS sequence"/>
</dbReference>
<dbReference type="RefSeq" id="WP_120529701.1">
    <property type="nucleotide sequence ID" value="NZ_JABFJV010000017.1"/>
</dbReference>
<evidence type="ECO:0000313" key="1">
    <source>
        <dbReference type="EMBL" id="NOK32646.1"/>
    </source>
</evidence>
<dbReference type="EMBL" id="JABFJV010000017">
    <property type="protein sequence ID" value="NOK32646.1"/>
    <property type="molecule type" value="Genomic_DNA"/>
</dbReference>
<evidence type="ECO:0000313" key="2">
    <source>
        <dbReference type="Proteomes" id="UP000563426"/>
    </source>
</evidence>
<accession>A0A3A8HBB8</accession>
<name>A0A3A8HBB8_9BACT</name>